<gene>
    <name evidence="6" type="ORF">FPCIR_13892</name>
</gene>
<evidence type="ECO:0000256" key="2">
    <source>
        <dbReference type="ARBA" id="ARBA00022723"/>
    </source>
</evidence>
<dbReference type="Proteomes" id="UP000546213">
    <property type="component" value="Unassembled WGS sequence"/>
</dbReference>
<proteinExistence type="inferred from homology"/>
<dbReference type="AlphaFoldDB" id="A0A8H5KH06"/>
<reference evidence="6 7" key="1">
    <citation type="submission" date="2020-05" db="EMBL/GenBank/DDBJ databases">
        <title>Identification and distribution of gene clusters putatively required for synthesis of sphingolipid metabolism inhibitors in phylogenetically diverse species of the filamentous fungus Fusarium.</title>
        <authorList>
            <person name="Kim H.-S."/>
            <person name="Busman M."/>
            <person name="Brown D.W."/>
            <person name="Divon H."/>
            <person name="Uhlig S."/>
            <person name="Proctor R.H."/>
        </authorList>
    </citation>
    <scope>NUCLEOTIDE SEQUENCE [LARGE SCALE GENOMIC DNA]</scope>
    <source>
        <strain evidence="6 7">NRRL 36939</strain>
    </source>
</reference>
<dbReference type="GO" id="GO:0046872">
    <property type="term" value="F:metal ion binding"/>
    <property type="evidence" value="ECO:0007669"/>
    <property type="project" value="UniProtKB-KW"/>
</dbReference>
<dbReference type="GO" id="GO:0010436">
    <property type="term" value="F:carotenoid dioxygenase activity"/>
    <property type="evidence" value="ECO:0007669"/>
    <property type="project" value="TreeGrafter"/>
</dbReference>
<keyword evidence="7" id="KW-1185">Reference proteome</keyword>
<comment type="caution">
    <text evidence="6">The sequence shown here is derived from an EMBL/GenBank/DDBJ whole genome shotgun (WGS) entry which is preliminary data.</text>
</comment>
<evidence type="ECO:0000256" key="3">
    <source>
        <dbReference type="ARBA" id="ARBA00023002"/>
    </source>
</evidence>
<evidence type="ECO:0000313" key="6">
    <source>
        <dbReference type="EMBL" id="KAF5573672.1"/>
    </source>
</evidence>
<evidence type="ECO:0000313" key="7">
    <source>
        <dbReference type="Proteomes" id="UP000546213"/>
    </source>
</evidence>
<dbReference type="InterPro" id="IPR004294">
    <property type="entry name" value="Carotenoid_Oase"/>
</dbReference>
<accession>A0A8H5KH06</accession>
<protein>
    <submittedName>
        <fullName evidence="6">Retinal pigment epithelial membrane family</fullName>
    </submittedName>
</protein>
<feature type="binding site" evidence="5">
    <location>
        <position position="381"/>
    </location>
    <ligand>
        <name>Fe cation</name>
        <dbReference type="ChEBI" id="CHEBI:24875"/>
        <note>catalytic</note>
    </ligand>
</feature>
<dbReference type="EMBL" id="JAAOAS010000583">
    <property type="protein sequence ID" value="KAF5573672.1"/>
    <property type="molecule type" value="Genomic_DNA"/>
</dbReference>
<feature type="binding site" evidence="5">
    <location>
        <position position="266"/>
    </location>
    <ligand>
        <name>Fe cation</name>
        <dbReference type="ChEBI" id="CHEBI:24875"/>
        <note>catalytic</note>
    </ligand>
</feature>
<dbReference type="Pfam" id="PF03055">
    <property type="entry name" value="RPE65"/>
    <property type="match status" value="1"/>
</dbReference>
<keyword evidence="4 5" id="KW-0408">Iron</keyword>
<name>A0A8H5KH06_9HYPO</name>
<dbReference type="PANTHER" id="PTHR10543:SF24">
    <property type="entry name" value="CAROTENOID ISOMEROOXYGENASE"/>
    <property type="match status" value="1"/>
</dbReference>
<organism evidence="6 7">
    <name type="scientific">Fusarium pseudocircinatum</name>
    <dbReference type="NCBI Taxonomy" id="56676"/>
    <lineage>
        <taxon>Eukaryota</taxon>
        <taxon>Fungi</taxon>
        <taxon>Dikarya</taxon>
        <taxon>Ascomycota</taxon>
        <taxon>Pezizomycotina</taxon>
        <taxon>Sordariomycetes</taxon>
        <taxon>Hypocreomycetidae</taxon>
        <taxon>Hypocreales</taxon>
        <taxon>Nectriaceae</taxon>
        <taxon>Fusarium</taxon>
        <taxon>Fusarium fujikuroi species complex</taxon>
    </lineage>
</organism>
<comment type="similarity">
    <text evidence="1">Belongs to the carotenoid oxygenase family.</text>
</comment>
<dbReference type="PANTHER" id="PTHR10543">
    <property type="entry name" value="BETA-CAROTENE DIOXYGENASE"/>
    <property type="match status" value="1"/>
</dbReference>
<keyword evidence="3" id="KW-0560">Oxidoreductase</keyword>
<evidence type="ECO:0000256" key="4">
    <source>
        <dbReference type="ARBA" id="ARBA00023004"/>
    </source>
</evidence>
<keyword evidence="2 5" id="KW-0479">Metal-binding</keyword>
<sequence length="604" mass="67388">MSTTSRVKEQPYFVTEEKLKYLPPYLQGVDETLSEVECNTSGVWPDWVNGTFVRFVNSPLDWFYNLDTREAACIASSLHVSSTNASGYSMGVGRFVVPLSEDDSKPNAVLQHWFDGLAMLHKFRMQDGRVYYTSRYTAEGVVKKAKKNGFLQTLMAGLNANTPLKDAQDPCSALLGAQQSVWIPAGHIGPDEFNVNILPRRGFHIPTNGNPYDKGIPSQRPEKEEILVSTDFNMLQVVDGKTLEPKRMLTYEAIDPELEGFGICSHTLKDRHRGEEYNYLINPETGVLSIFALDLKSNPCKLLWKTRIPCRPCYVHSMAMSSKYVIFIRNPISMDLSDTTKGFLQSMVYEPDSPTQFFVLDKSTGKHIASYNLPDNIMFFHSVNGYDYVDPHTNEVNIHIDLCAYSDRVPYNDYHLSNILDPSAPFQDGILVRYELESVGKVDPTIFTQATTKAAIGGTFLELPRIAKSASMVPGYRYVYGISGHGGPSPGTSVPIGRLGNGLKAVHCSFLSHVTKCDWQTGTFKEWWPENGESAPCEPIFIQRPGARDEDDGIVLTIVINREATHSVLVAIDAKTFEEIARADMPQVYALGPHGTFIEGEFGI</sequence>
<dbReference type="OrthoDB" id="407010at2759"/>
<comment type="cofactor">
    <cofactor evidence="5">
        <name>Fe(2+)</name>
        <dbReference type="ChEBI" id="CHEBI:29033"/>
    </cofactor>
    <text evidence="5">Binds 1 Fe(2+) ion per subunit.</text>
</comment>
<dbReference type="GO" id="GO:0016121">
    <property type="term" value="P:carotene catabolic process"/>
    <property type="evidence" value="ECO:0007669"/>
    <property type="project" value="TreeGrafter"/>
</dbReference>
<feature type="binding site" evidence="5">
    <location>
        <position position="316"/>
    </location>
    <ligand>
        <name>Fe cation</name>
        <dbReference type="ChEBI" id="CHEBI:24875"/>
        <note>catalytic</note>
    </ligand>
</feature>
<feature type="binding site" evidence="5">
    <location>
        <position position="594"/>
    </location>
    <ligand>
        <name>Fe cation</name>
        <dbReference type="ChEBI" id="CHEBI:24875"/>
        <note>catalytic</note>
    </ligand>
</feature>
<evidence type="ECO:0000256" key="5">
    <source>
        <dbReference type="PIRSR" id="PIRSR604294-1"/>
    </source>
</evidence>
<evidence type="ECO:0000256" key="1">
    <source>
        <dbReference type="ARBA" id="ARBA00006787"/>
    </source>
</evidence>